<dbReference type="PANTHER" id="PTHR42681:SF1">
    <property type="entry name" value="MALONYL-COA-ACYL CARRIER PROTEIN TRANSACYLASE, MITOCHONDRIAL"/>
    <property type="match status" value="1"/>
</dbReference>
<gene>
    <name evidence="6" type="primary">fabD</name>
    <name evidence="6" type="ORF">RQP50_12655</name>
</gene>
<dbReference type="Pfam" id="PF00698">
    <property type="entry name" value="Acyl_transf_1"/>
    <property type="match status" value="1"/>
</dbReference>
<dbReference type="EMBL" id="JAVYAA010000002">
    <property type="protein sequence ID" value="MDT8977094.1"/>
    <property type="molecule type" value="Genomic_DNA"/>
</dbReference>
<accession>A0AAJ2JZ40</accession>
<dbReference type="PANTHER" id="PTHR42681">
    <property type="entry name" value="MALONYL-COA-ACYL CARRIER PROTEIN TRANSACYLASE, MITOCHONDRIAL"/>
    <property type="match status" value="1"/>
</dbReference>
<dbReference type="Proteomes" id="UP001250538">
    <property type="component" value="Unassembled WGS sequence"/>
</dbReference>
<comment type="caution">
    <text evidence="6">The sequence shown here is derived from an EMBL/GenBank/DDBJ whole genome shotgun (WGS) entry which is preliminary data.</text>
</comment>
<keyword evidence="2 6" id="KW-0808">Transferase</keyword>
<evidence type="ECO:0000313" key="6">
    <source>
        <dbReference type="EMBL" id="MDT8977094.1"/>
    </source>
</evidence>
<dbReference type="GO" id="GO:0005829">
    <property type="term" value="C:cytosol"/>
    <property type="evidence" value="ECO:0007669"/>
    <property type="project" value="TreeGrafter"/>
</dbReference>
<organism evidence="6 7">
    <name type="scientific">Paenibacillus suaedae</name>
    <dbReference type="NCBI Taxonomy" id="3077233"/>
    <lineage>
        <taxon>Bacteria</taxon>
        <taxon>Bacillati</taxon>
        <taxon>Bacillota</taxon>
        <taxon>Bacilli</taxon>
        <taxon>Bacillales</taxon>
        <taxon>Paenibacillaceae</taxon>
        <taxon>Paenibacillus</taxon>
    </lineage>
</organism>
<dbReference type="InterPro" id="IPR004410">
    <property type="entry name" value="Malonyl_CoA-ACP_transAc_FabD"/>
</dbReference>
<dbReference type="Gene3D" id="3.30.70.250">
    <property type="entry name" value="Malonyl-CoA ACP transacylase, ACP-binding"/>
    <property type="match status" value="1"/>
</dbReference>
<evidence type="ECO:0000259" key="5">
    <source>
        <dbReference type="SMART" id="SM00827"/>
    </source>
</evidence>
<evidence type="ECO:0000256" key="3">
    <source>
        <dbReference type="ARBA" id="ARBA00023315"/>
    </source>
</evidence>
<keyword evidence="3 6" id="KW-0012">Acyltransferase</keyword>
<dbReference type="EC" id="2.3.1.39" evidence="1"/>
<dbReference type="GO" id="GO:0004314">
    <property type="term" value="F:[acyl-carrier-protein] S-malonyltransferase activity"/>
    <property type="evidence" value="ECO:0007669"/>
    <property type="project" value="UniProtKB-EC"/>
</dbReference>
<keyword evidence="7" id="KW-1185">Reference proteome</keyword>
<dbReference type="Gene3D" id="3.40.366.10">
    <property type="entry name" value="Malonyl-Coenzyme A Acyl Carrier Protein, domain 2"/>
    <property type="match status" value="1"/>
</dbReference>
<dbReference type="RefSeq" id="WP_072730467.1">
    <property type="nucleotide sequence ID" value="NZ_JAVYAA010000002.1"/>
</dbReference>
<name>A0AAJ2JZ40_9BACL</name>
<dbReference type="InterPro" id="IPR016036">
    <property type="entry name" value="Malonyl_transacylase_ACP-bd"/>
</dbReference>
<dbReference type="SMART" id="SM00827">
    <property type="entry name" value="PKS_AT"/>
    <property type="match status" value="1"/>
</dbReference>
<dbReference type="InterPro" id="IPR014043">
    <property type="entry name" value="Acyl_transferase_dom"/>
</dbReference>
<dbReference type="GO" id="GO:0006633">
    <property type="term" value="P:fatty acid biosynthetic process"/>
    <property type="evidence" value="ECO:0007669"/>
    <property type="project" value="TreeGrafter"/>
</dbReference>
<dbReference type="SUPFAM" id="SSF55048">
    <property type="entry name" value="Probable ACP-binding domain of malonyl-CoA ACP transacylase"/>
    <property type="match status" value="1"/>
</dbReference>
<sequence length="419" mass="46675">MEKIAFIFPGQGSQYIGMGRELYRESQAAKMTFAEANEALGYDLQKICFEGSLRELNRPENMLPAILTVSVAAFRVYMQEIGQQPAYLAGHSLGEYSALTCSGAIAFGDAVKLVHKRSLLAAQVKNGMMSVINGVKLEDVQTACRRQAASEEALALACINGSNQFVISGHEKAVARAEDELAVLNGQITPILMTPPFHSPLMADVAPQLKEELANQTFGNFRIPVVANVTALPYEVPQHIVDHLTLQLTEPVRWSETLAFMKAQGVRLVIEMGPKAVLSDLIDSGMGITTMSFGQKEDRLVIKERLQMVRNPHTPTIVTRSLAVAVATRNRNFDNEQYRLGVEFPYEQIERLQADLEKNGMEPTEDQMRQTLTWLSEILRTKGVPEEEQMRRFRQILADTGTEERLADFPFCRDASVII</sequence>
<comment type="catalytic activity">
    <reaction evidence="4">
        <text>holo-[ACP] + malonyl-CoA = malonyl-[ACP] + CoA</text>
        <dbReference type="Rhea" id="RHEA:41792"/>
        <dbReference type="Rhea" id="RHEA-COMP:9623"/>
        <dbReference type="Rhea" id="RHEA-COMP:9685"/>
        <dbReference type="ChEBI" id="CHEBI:57287"/>
        <dbReference type="ChEBI" id="CHEBI:57384"/>
        <dbReference type="ChEBI" id="CHEBI:64479"/>
        <dbReference type="ChEBI" id="CHEBI:78449"/>
        <dbReference type="EC" id="2.3.1.39"/>
    </reaction>
</comment>
<evidence type="ECO:0000313" key="7">
    <source>
        <dbReference type="Proteomes" id="UP001250538"/>
    </source>
</evidence>
<dbReference type="InterPro" id="IPR050858">
    <property type="entry name" value="Mal-CoA-ACP_Trans/PKS_FabD"/>
</dbReference>
<protein>
    <recommendedName>
        <fullName evidence="1">[acyl-carrier-protein] S-malonyltransferase</fullName>
        <ecNumber evidence="1">2.3.1.39</ecNumber>
    </recommendedName>
</protein>
<dbReference type="SUPFAM" id="SSF52151">
    <property type="entry name" value="FabD/lysophospholipase-like"/>
    <property type="match status" value="1"/>
</dbReference>
<dbReference type="InterPro" id="IPR016035">
    <property type="entry name" value="Acyl_Trfase/lysoPLipase"/>
</dbReference>
<evidence type="ECO:0000256" key="1">
    <source>
        <dbReference type="ARBA" id="ARBA00013258"/>
    </source>
</evidence>
<feature type="domain" description="Malonyl-CoA:ACP transacylase (MAT)" evidence="5">
    <location>
        <begin position="7"/>
        <end position="331"/>
    </location>
</feature>
<proteinExistence type="predicted"/>
<evidence type="ECO:0000256" key="4">
    <source>
        <dbReference type="ARBA" id="ARBA00048462"/>
    </source>
</evidence>
<reference evidence="7" key="1">
    <citation type="submission" date="2023-09" db="EMBL/GenBank/DDBJ databases">
        <title>Paenibacillus sp. chi10 Genome sequencing and assembly.</title>
        <authorList>
            <person name="Kim I."/>
        </authorList>
    </citation>
    <scope>NUCLEOTIDE SEQUENCE [LARGE SCALE GENOMIC DNA]</scope>
    <source>
        <strain evidence="7">chi10</strain>
    </source>
</reference>
<evidence type="ECO:0000256" key="2">
    <source>
        <dbReference type="ARBA" id="ARBA00022679"/>
    </source>
</evidence>
<dbReference type="NCBIfam" id="TIGR00128">
    <property type="entry name" value="fabD"/>
    <property type="match status" value="1"/>
</dbReference>
<dbReference type="AlphaFoldDB" id="A0AAJ2JZ40"/>
<dbReference type="InterPro" id="IPR001227">
    <property type="entry name" value="Ac_transferase_dom_sf"/>
</dbReference>